<dbReference type="CDD" id="cd03293">
    <property type="entry name" value="ABC_NrtD_SsuB_transporters"/>
    <property type="match status" value="1"/>
</dbReference>
<comment type="caution">
    <text evidence="6">The sequence shown here is derived from an EMBL/GenBank/DDBJ whole genome shotgun (WGS) entry which is preliminary data.</text>
</comment>
<dbReference type="PROSITE" id="PS50893">
    <property type="entry name" value="ABC_TRANSPORTER_2"/>
    <property type="match status" value="1"/>
</dbReference>
<protein>
    <submittedName>
        <fullName evidence="6">ABC transporter ATP-binding protein</fullName>
    </submittedName>
</protein>
<dbReference type="AlphaFoldDB" id="A0A9X3DZT9"/>
<dbReference type="PANTHER" id="PTHR42788">
    <property type="entry name" value="TAURINE IMPORT ATP-BINDING PROTEIN-RELATED"/>
    <property type="match status" value="1"/>
</dbReference>
<dbReference type="RefSeq" id="WP_266337621.1">
    <property type="nucleotide sequence ID" value="NZ_JAPKNK010000002.1"/>
</dbReference>
<dbReference type="SMART" id="SM00382">
    <property type="entry name" value="AAA"/>
    <property type="match status" value="1"/>
</dbReference>
<dbReference type="PANTHER" id="PTHR42788:SF13">
    <property type="entry name" value="ALIPHATIC SULFONATES IMPORT ATP-BINDING PROTEIN SSUB"/>
    <property type="match status" value="1"/>
</dbReference>
<dbReference type="EMBL" id="JAPKNK010000002">
    <property type="protein sequence ID" value="MCX5568649.1"/>
    <property type="molecule type" value="Genomic_DNA"/>
</dbReference>
<evidence type="ECO:0000256" key="2">
    <source>
        <dbReference type="ARBA" id="ARBA00022448"/>
    </source>
</evidence>
<evidence type="ECO:0000259" key="5">
    <source>
        <dbReference type="PROSITE" id="PS50893"/>
    </source>
</evidence>
<name>A0A9X3DZT9_9HYPH</name>
<dbReference type="SUPFAM" id="SSF52540">
    <property type="entry name" value="P-loop containing nucleoside triphosphate hydrolases"/>
    <property type="match status" value="1"/>
</dbReference>
<evidence type="ECO:0000256" key="3">
    <source>
        <dbReference type="ARBA" id="ARBA00022741"/>
    </source>
</evidence>
<dbReference type="Proteomes" id="UP001144805">
    <property type="component" value="Unassembled WGS sequence"/>
</dbReference>
<dbReference type="GO" id="GO:0016887">
    <property type="term" value="F:ATP hydrolysis activity"/>
    <property type="evidence" value="ECO:0007669"/>
    <property type="project" value="InterPro"/>
</dbReference>
<evidence type="ECO:0000313" key="6">
    <source>
        <dbReference type="EMBL" id="MCX5568649.1"/>
    </source>
</evidence>
<keyword evidence="4 6" id="KW-0067">ATP-binding</keyword>
<dbReference type="Pfam" id="PF00005">
    <property type="entry name" value="ABC_tran"/>
    <property type="match status" value="1"/>
</dbReference>
<dbReference type="InterPro" id="IPR050166">
    <property type="entry name" value="ABC_transporter_ATP-bind"/>
</dbReference>
<evidence type="ECO:0000313" key="7">
    <source>
        <dbReference type="Proteomes" id="UP001144805"/>
    </source>
</evidence>
<evidence type="ECO:0000256" key="4">
    <source>
        <dbReference type="ARBA" id="ARBA00022840"/>
    </source>
</evidence>
<keyword evidence="7" id="KW-1185">Reference proteome</keyword>
<dbReference type="Gene3D" id="3.40.50.300">
    <property type="entry name" value="P-loop containing nucleotide triphosphate hydrolases"/>
    <property type="match status" value="1"/>
</dbReference>
<gene>
    <name evidence="6" type="ORF">OSH07_05545</name>
</gene>
<dbReference type="InterPro" id="IPR017871">
    <property type="entry name" value="ABC_transporter-like_CS"/>
</dbReference>
<keyword evidence="2" id="KW-0813">Transport</keyword>
<dbReference type="GO" id="GO:0005524">
    <property type="term" value="F:ATP binding"/>
    <property type="evidence" value="ECO:0007669"/>
    <property type="project" value="UniProtKB-KW"/>
</dbReference>
<sequence>MNAIGALGSSRANVTARTKMVVEGASKFYQARSGIVHALDNVSLEVKEGEFLCILGPSGCGKSTLLWSMAGLHGLSGGRIRLGQEPILKPHPEIAMIFQEANLLPWRNLEKNIELPFELKRIPPDKARIKALLERVGLKGFETKMPRELSGGMQQRASIVRSLAVDPSVLLMDEPFGALDAFTRDEMNLLIQEIWMETKKTIIFITHSIVEALFLADRIVVMSARPGRIQEIVDVDLSRPRGVDVQSTPEFIERVNAIKAMIDHRKA</sequence>
<evidence type="ECO:0000256" key="1">
    <source>
        <dbReference type="ARBA" id="ARBA00005417"/>
    </source>
</evidence>
<dbReference type="InterPro" id="IPR003593">
    <property type="entry name" value="AAA+_ATPase"/>
</dbReference>
<proteinExistence type="inferred from homology"/>
<keyword evidence="3" id="KW-0547">Nucleotide-binding</keyword>
<dbReference type="InterPro" id="IPR027417">
    <property type="entry name" value="P-loop_NTPase"/>
</dbReference>
<feature type="domain" description="ABC transporter" evidence="5">
    <location>
        <begin position="20"/>
        <end position="245"/>
    </location>
</feature>
<reference evidence="6" key="1">
    <citation type="submission" date="2022-11" db="EMBL/GenBank/DDBJ databases">
        <title>Biodiversity and phylogenetic relationships of bacteria.</title>
        <authorList>
            <person name="Machado R.A.R."/>
            <person name="Bhat A."/>
            <person name="Loulou A."/>
            <person name="Kallel S."/>
        </authorList>
    </citation>
    <scope>NUCLEOTIDE SEQUENCE</scope>
    <source>
        <strain evidence="6">K-TC2</strain>
    </source>
</reference>
<dbReference type="PROSITE" id="PS00211">
    <property type="entry name" value="ABC_TRANSPORTER_1"/>
    <property type="match status" value="1"/>
</dbReference>
<organism evidence="6 7">
    <name type="scientific">Kaistia nematophila</name>
    <dbReference type="NCBI Taxonomy" id="2994654"/>
    <lineage>
        <taxon>Bacteria</taxon>
        <taxon>Pseudomonadati</taxon>
        <taxon>Pseudomonadota</taxon>
        <taxon>Alphaproteobacteria</taxon>
        <taxon>Hyphomicrobiales</taxon>
        <taxon>Kaistiaceae</taxon>
        <taxon>Kaistia</taxon>
    </lineage>
</organism>
<accession>A0A9X3DZT9</accession>
<dbReference type="InterPro" id="IPR003439">
    <property type="entry name" value="ABC_transporter-like_ATP-bd"/>
</dbReference>
<comment type="similarity">
    <text evidence="1">Belongs to the ABC transporter superfamily.</text>
</comment>